<dbReference type="InterPro" id="IPR042568">
    <property type="entry name" value="QSOX_FAD-bd_sf"/>
</dbReference>
<dbReference type="GO" id="GO:0006457">
    <property type="term" value="P:protein folding"/>
    <property type="evidence" value="ECO:0007669"/>
    <property type="project" value="TreeGrafter"/>
</dbReference>
<dbReference type="SUPFAM" id="SSF69000">
    <property type="entry name" value="FAD-dependent thiol oxidase"/>
    <property type="match status" value="1"/>
</dbReference>
<dbReference type="GO" id="GO:0016971">
    <property type="term" value="F:flavin-dependent sulfhydryl oxidase activity"/>
    <property type="evidence" value="ECO:0007669"/>
    <property type="project" value="InterPro"/>
</dbReference>
<name>A0A8D2IXM0_VARKO</name>
<dbReference type="InterPro" id="IPR041269">
    <property type="entry name" value="QSOX_Trx1"/>
</dbReference>
<keyword evidence="4 7" id="KW-0274">FAD</keyword>
<dbReference type="Pfam" id="PF04777">
    <property type="entry name" value="Evr1_Alr"/>
    <property type="match status" value="1"/>
</dbReference>
<keyword evidence="7" id="KW-0472">Membrane</keyword>
<evidence type="ECO:0000256" key="2">
    <source>
        <dbReference type="ARBA" id="ARBA00022630"/>
    </source>
</evidence>
<accession>A0A8D2IXM0</accession>
<keyword evidence="11" id="KW-1185">Reference proteome</keyword>
<evidence type="ECO:0000313" key="10">
    <source>
        <dbReference type="Ensembl" id="ENSVKKP00000007315.1"/>
    </source>
</evidence>
<dbReference type="EC" id="1.8.3.2" evidence="7"/>
<feature type="domain" description="ERV/ALR sulfhydryl oxidase" evidence="9">
    <location>
        <begin position="286"/>
        <end position="389"/>
    </location>
</feature>
<reference evidence="10" key="1">
    <citation type="submission" date="2025-08" db="UniProtKB">
        <authorList>
            <consortium name="Ensembl"/>
        </authorList>
    </citation>
    <scope>IDENTIFICATION</scope>
</reference>
<dbReference type="InterPro" id="IPR017905">
    <property type="entry name" value="ERV/ALR_sulphydryl_oxidase"/>
</dbReference>
<keyword evidence="7" id="KW-0812">Transmembrane</keyword>
<dbReference type="Pfam" id="PF18371">
    <property type="entry name" value="FAD_SOX"/>
    <property type="match status" value="1"/>
</dbReference>
<evidence type="ECO:0000256" key="3">
    <source>
        <dbReference type="ARBA" id="ARBA00022729"/>
    </source>
</evidence>
<dbReference type="OMA" id="NASWEHC"/>
<keyword evidence="6" id="KW-1015">Disulfide bond</keyword>
<evidence type="ECO:0000256" key="6">
    <source>
        <dbReference type="ARBA" id="ARBA00023157"/>
    </source>
</evidence>
<evidence type="ECO:0000256" key="7">
    <source>
        <dbReference type="RuleBase" id="RU371123"/>
    </source>
</evidence>
<dbReference type="Ensembl" id="ENSVKKT00000007509.1">
    <property type="protein sequence ID" value="ENSVKKP00000007315.1"/>
    <property type="gene ID" value="ENSVKKG00000005262.1"/>
</dbReference>
<evidence type="ECO:0000256" key="5">
    <source>
        <dbReference type="ARBA" id="ARBA00023002"/>
    </source>
</evidence>
<comment type="function">
    <text evidence="7">Catalyzes the oxidation of sulfhydryl groups in peptide and protein thiols to disulfides with the reduction of oxygen to hydrogen peroxide.</text>
</comment>
<keyword evidence="7" id="KW-1133">Transmembrane helix</keyword>
<comment type="cofactor">
    <cofactor evidence="1 7">
        <name>FAD</name>
        <dbReference type="ChEBI" id="CHEBI:57692"/>
    </cofactor>
</comment>
<evidence type="ECO:0000256" key="1">
    <source>
        <dbReference type="ARBA" id="ARBA00001974"/>
    </source>
</evidence>
<feature type="region of interest" description="Disordered" evidence="8">
    <location>
        <begin position="440"/>
        <end position="491"/>
    </location>
</feature>
<comment type="similarity">
    <text evidence="7">Belongs to the quiescin-sulfhydryl oxidase (QSOX) family.</text>
</comment>
<reference evidence="10" key="2">
    <citation type="submission" date="2025-09" db="UniProtKB">
        <authorList>
            <consortium name="Ensembl"/>
        </authorList>
    </citation>
    <scope>IDENTIFICATION</scope>
</reference>
<feature type="region of interest" description="Disordered" evidence="8">
    <location>
        <begin position="550"/>
        <end position="575"/>
    </location>
</feature>
<keyword evidence="5 7" id="KW-0560">Oxidoreductase</keyword>
<dbReference type="FunFam" id="3.40.30.10:FF:000080">
    <property type="entry name" value="Sulfhydryl oxidase"/>
    <property type="match status" value="1"/>
</dbReference>
<dbReference type="GO" id="GO:0000139">
    <property type="term" value="C:Golgi membrane"/>
    <property type="evidence" value="ECO:0007669"/>
    <property type="project" value="TreeGrafter"/>
</dbReference>
<dbReference type="GO" id="GO:0003756">
    <property type="term" value="F:protein disulfide isomerase activity"/>
    <property type="evidence" value="ECO:0007669"/>
    <property type="project" value="TreeGrafter"/>
</dbReference>
<dbReference type="Gene3D" id="1.20.120.1960">
    <property type="entry name" value="QSOX sulfhydryl oxidase domain"/>
    <property type="match status" value="1"/>
</dbReference>
<dbReference type="GO" id="GO:0005615">
    <property type="term" value="C:extracellular space"/>
    <property type="evidence" value="ECO:0007669"/>
    <property type="project" value="TreeGrafter"/>
</dbReference>
<dbReference type="FunFam" id="1.20.120.1960:FF:000001">
    <property type="entry name" value="Sulfhydryl oxidase"/>
    <property type="match status" value="1"/>
</dbReference>
<dbReference type="PROSITE" id="PS51324">
    <property type="entry name" value="ERV_ALR"/>
    <property type="match status" value="1"/>
</dbReference>
<organism evidence="10 11">
    <name type="scientific">Varanus komodoensis</name>
    <name type="common">Komodo dragon</name>
    <dbReference type="NCBI Taxonomy" id="61221"/>
    <lineage>
        <taxon>Eukaryota</taxon>
        <taxon>Metazoa</taxon>
        <taxon>Chordata</taxon>
        <taxon>Craniata</taxon>
        <taxon>Vertebrata</taxon>
        <taxon>Euteleostomi</taxon>
        <taxon>Lepidosauria</taxon>
        <taxon>Squamata</taxon>
        <taxon>Bifurcata</taxon>
        <taxon>Unidentata</taxon>
        <taxon>Episquamata</taxon>
        <taxon>Toxicofera</taxon>
        <taxon>Anguimorpha</taxon>
        <taxon>Paleoanguimorpha</taxon>
        <taxon>Varanoidea</taxon>
        <taxon>Varanidae</taxon>
        <taxon>Varanus</taxon>
    </lineage>
</organism>
<dbReference type="PANTHER" id="PTHR22897">
    <property type="entry name" value="QUIESCIN Q6-RELATED SULFHYDRYL OXIDASE"/>
    <property type="match status" value="1"/>
</dbReference>
<evidence type="ECO:0000256" key="4">
    <source>
        <dbReference type="ARBA" id="ARBA00022827"/>
    </source>
</evidence>
<comment type="catalytic activity">
    <reaction evidence="7">
        <text>2 R'C(R)SH + O2 = R'C(R)S-S(R)CR' + H2O2</text>
        <dbReference type="Rhea" id="RHEA:17357"/>
        <dbReference type="ChEBI" id="CHEBI:15379"/>
        <dbReference type="ChEBI" id="CHEBI:16240"/>
        <dbReference type="ChEBI" id="CHEBI:16520"/>
        <dbReference type="ChEBI" id="CHEBI:17412"/>
        <dbReference type="EC" id="1.8.3.2"/>
    </reaction>
</comment>
<keyword evidence="3" id="KW-0732">Signal</keyword>
<feature type="compositionally biased region" description="Basic and acidic residues" evidence="8">
    <location>
        <begin position="550"/>
        <end position="563"/>
    </location>
</feature>
<proteinExistence type="inferred from homology"/>
<dbReference type="PANTHER" id="PTHR22897:SF6">
    <property type="entry name" value="SULFHYDRYL OXIDASE 1"/>
    <property type="match status" value="1"/>
</dbReference>
<dbReference type="Pfam" id="PF18108">
    <property type="entry name" value="QSOX_Trx1"/>
    <property type="match status" value="1"/>
</dbReference>
<protein>
    <recommendedName>
        <fullName evidence="7">Sulfhydryl oxidase</fullName>
        <ecNumber evidence="7">1.8.3.2</ecNumber>
    </recommendedName>
</protein>
<dbReference type="InterPro" id="IPR039798">
    <property type="entry name" value="Sulfhydryl_oxidase"/>
</dbReference>
<dbReference type="Gene3D" id="3.40.30.10">
    <property type="entry name" value="Glutaredoxin"/>
    <property type="match status" value="1"/>
</dbReference>
<dbReference type="InterPro" id="IPR040986">
    <property type="entry name" value="QSOX_FAD-bd_dom"/>
</dbReference>
<sequence length="642" mass="73128">MFTLWFPSFQFFKAFSKKPEDGIRLYHHGDNIQSLRESIIDSLESHKGELPPACPPLEPISTAGLHSFFQANRVTYLALIFEKEGSYLGREVALDMLNFKNVAVRRVLESNEELVKRFNVTAFPSAYLLFNNGSCSRIPVHVDARPAYTHYLRRLPGVVRGDSFRPTVLPTAGPSTTVAPWRLVDRKKVYMADVESAVVYTLRSEAARYPYLEKERLSALKQYVNVLTKYFPGRLMVMNFLLNLDFWLKSKTNISQSEWEEALRNKEELPNARLPEKTIWVGCQGSKPGFRGYPCSLWTLFHLLTVQEALLDPKTRRSPEALRAMRAYVRHFFGCRECAEHFEGMAAEDMDKVQHTDAAILWLWSRHNRVNARLAGKTSEDPRFPKIQWPPQELCWTCQMNINGQRIWNKASVLKFFKHHFSTRNIFLDFLEPRRVAPARNGRDVQDGVPGAAGEPAEGGGGEEQARTEKQESRRKKPGSERPGPADLHRPSIVRMSTKTKTLGEDIVDLDSFSEQHFKSKALKAAGQAGPRSRRSRRDTGVVLVPDEGHQSFDHDPVWEPRRHGGPKRTGAMEEPEAAAEGSLVPGRRSQWFHILGAGFSRLDVSLCIVLYLLSSLCLLAMYTFFRVRMKYHKSRLGLPSA</sequence>
<dbReference type="InterPro" id="IPR036774">
    <property type="entry name" value="ERV/ALR_sulphydryl_oxid_sf"/>
</dbReference>
<evidence type="ECO:0000313" key="11">
    <source>
        <dbReference type="Proteomes" id="UP000694545"/>
    </source>
</evidence>
<keyword evidence="2 7" id="KW-0285">Flavoprotein</keyword>
<dbReference type="FunFam" id="1.20.120.310:FF:000001">
    <property type="entry name" value="Sulfhydryl oxidase"/>
    <property type="match status" value="1"/>
</dbReference>
<evidence type="ECO:0000259" key="9">
    <source>
        <dbReference type="PROSITE" id="PS51324"/>
    </source>
</evidence>
<dbReference type="Gene3D" id="1.20.120.310">
    <property type="entry name" value="ERV/ALR sulfhydryl oxidase domain"/>
    <property type="match status" value="1"/>
</dbReference>
<evidence type="ECO:0000256" key="8">
    <source>
        <dbReference type="SAM" id="MobiDB-lite"/>
    </source>
</evidence>
<dbReference type="Proteomes" id="UP000694545">
    <property type="component" value="Unplaced"/>
</dbReference>
<feature type="transmembrane region" description="Helical" evidence="7">
    <location>
        <begin position="609"/>
        <end position="626"/>
    </location>
</feature>
<dbReference type="AlphaFoldDB" id="A0A8D2IXM0"/>